<evidence type="ECO:0000256" key="8">
    <source>
        <dbReference type="ARBA" id="ARBA00022912"/>
    </source>
</evidence>
<evidence type="ECO:0000256" key="2">
    <source>
        <dbReference type="ARBA" id="ARBA00001946"/>
    </source>
</evidence>
<feature type="domain" description="PPM-type phosphatase" evidence="13">
    <location>
        <begin position="29"/>
        <end position="381"/>
    </location>
</feature>
<evidence type="ECO:0000256" key="4">
    <source>
        <dbReference type="ARBA" id="ARBA00013081"/>
    </source>
</evidence>
<dbReference type="FunFam" id="3.60.40.10:FF:000291">
    <property type="entry name" value="Protein phosphatase 2C 50"/>
    <property type="match status" value="1"/>
</dbReference>
<dbReference type="InterPro" id="IPR036457">
    <property type="entry name" value="PPM-type-like_dom_sf"/>
</dbReference>
<dbReference type="InterPro" id="IPR000222">
    <property type="entry name" value="PP2C_BS"/>
</dbReference>
<sequence length="391" mass="42139">MATARAHDDGAVRGGGRRRSVYLMDCAPAWGSATTRGRGAAMEDAFAAVPRFAEVPVRMLAGARELDALGIGVDAAAALQLPMHLFGVYDGHGGSEVGLRAPLLPPAKASSAFRSIAHQSVIIRPWMSMQVANYCGDRIHVVLRELLSRAAKGSEELGEELDIKEHWEKVFGDCFQRVDDEVSGEASCSVVSDVRCNPVAAANVGSTAVVAVVCSSHVIVANCGDSRVVLCRGKEPMALSIDHKPDRKDECARIEAAGGKVINWNGHRVSGILAMSRSIGDRYVKPFLIPNPEVRVIPRAKDDDCLILASDGMWDVISNEDACRVARLQILLWHKKNDGMYSDEDGELTVNPAAQAAADYLVKLALMKGSEDNITVTVIDLKSRKKIKDKS</sequence>
<dbReference type="SMART" id="SM00332">
    <property type="entry name" value="PP2Cc"/>
    <property type="match status" value="1"/>
</dbReference>
<dbReference type="PROSITE" id="PS01032">
    <property type="entry name" value="PPM_1"/>
    <property type="match status" value="1"/>
</dbReference>
<dbReference type="Gramene" id="Dexi5B01G0025260.1">
    <property type="protein sequence ID" value="Dexi5B01G0025260.1:cds"/>
    <property type="gene ID" value="Dexi5B01G0025260"/>
</dbReference>
<dbReference type="InterPro" id="IPR015655">
    <property type="entry name" value="PP2C"/>
</dbReference>
<accession>A0A835EJT0</accession>
<keyword evidence="9" id="KW-0464">Manganese</keyword>
<dbReference type="PANTHER" id="PTHR47992">
    <property type="entry name" value="PROTEIN PHOSPHATASE"/>
    <property type="match status" value="1"/>
</dbReference>
<evidence type="ECO:0000313" key="14">
    <source>
        <dbReference type="EMBL" id="KAF8696216.1"/>
    </source>
</evidence>
<dbReference type="Proteomes" id="UP000636709">
    <property type="component" value="Unassembled WGS sequence"/>
</dbReference>
<evidence type="ECO:0000256" key="9">
    <source>
        <dbReference type="ARBA" id="ARBA00023211"/>
    </source>
</evidence>
<evidence type="ECO:0000256" key="10">
    <source>
        <dbReference type="ARBA" id="ARBA00047761"/>
    </source>
</evidence>
<comment type="similarity">
    <text evidence="3 12">Belongs to the PP2C family.</text>
</comment>
<comment type="catalytic activity">
    <reaction evidence="10">
        <text>O-phospho-L-seryl-[protein] + H2O = L-seryl-[protein] + phosphate</text>
        <dbReference type="Rhea" id="RHEA:20629"/>
        <dbReference type="Rhea" id="RHEA-COMP:9863"/>
        <dbReference type="Rhea" id="RHEA-COMP:11604"/>
        <dbReference type="ChEBI" id="CHEBI:15377"/>
        <dbReference type="ChEBI" id="CHEBI:29999"/>
        <dbReference type="ChEBI" id="CHEBI:43474"/>
        <dbReference type="ChEBI" id="CHEBI:83421"/>
        <dbReference type="EC" id="3.1.3.16"/>
    </reaction>
</comment>
<name>A0A835EJT0_9POAL</name>
<dbReference type="GO" id="GO:0004722">
    <property type="term" value="F:protein serine/threonine phosphatase activity"/>
    <property type="evidence" value="ECO:0007669"/>
    <property type="project" value="UniProtKB-EC"/>
</dbReference>
<dbReference type="Gene3D" id="3.60.40.10">
    <property type="entry name" value="PPM-type phosphatase domain"/>
    <property type="match status" value="2"/>
</dbReference>
<evidence type="ECO:0000256" key="7">
    <source>
        <dbReference type="ARBA" id="ARBA00022842"/>
    </source>
</evidence>
<dbReference type="EMBL" id="JACEFO010001882">
    <property type="protein sequence ID" value="KAF8696216.1"/>
    <property type="molecule type" value="Genomic_DNA"/>
</dbReference>
<comment type="cofactor">
    <cofactor evidence="2">
        <name>Mg(2+)</name>
        <dbReference type="ChEBI" id="CHEBI:18420"/>
    </cofactor>
</comment>
<evidence type="ECO:0000256" key="1">
    <source>
        <dbReference type="ARBA" id="ARBA00001936"/>
    </source>
</evidence>
<evidence type="ECO:0000256" key="3">
    <source>
        <dbReference type="ARBA" id="ARBA00006702"/>
    </source>
</evidence>
<evidence type="ECO:0000259" key="13">
    <source>
        <dbReference type="PROSITE" id="PS51746"/>
    </source>
</evidence>
<dbReference type="OrthoDB" id="10264738at2759"/>
<evidence type="ECO:0000256" key="5">
    <source>
        <dbReference type="ARBA" id="ARBA00022723"/>
    </source>
</evidence>
<dbReference type="InterPro" id="IPR001932">
    <property type="entry name" value="PPM-type_phosphatase-like_dom"/>
</dbReference>
<keyword evidence="8 12" id="KW-0904">Protein phosphatase</keyword>
<comment type="catalytic activity">
    <reaction evidence="11">
        <text>O-phospho-L-threonyl-[protein] + H2O = L-threonyl-[protein] + phosphate</text>
        <dbReference type="Rhea" id="RHEA:47004"/>
        <dbReference type="Rhea" id="RHEA-COMP:11060"/>
        <dbReference type="Rhea" id="RHEA-COMP:11605"/>
        <dbReference type="ChEBI" id="CHEBI:15377"/>
        <dbReference type="ChEBI" id="CHEBI:30013"/>
        <dbReference type="ChEBI" id="CHEBI:43474"/>
        <dbReference type="ChEBI" id="CHEBI:61977"/>
        <dbReference type="EC" id="3.1.3.16"/>
    </reaction>
</comment>
<evidence type="ECO:0000313" key="15">
    <source>
        <dbReference type="Proteomes" id="UP000636709"/>
    </source>
</evidence>
<organism evidence="14 15">
    <name type="scientific">Digitaria exilis</name>
    <dbReference type="NCBI Taxonomy" id="1010633"/>
    <lineage>
        <taxon>Eukaryota</taxon>
        <taxon>Viridiplantae</taxon>
        <taxon>Streptophyta</taxon>
        <taxon>Embryophyta</taxon>
        <taxon>Tracheophyta</taxon>
        <taxon>Spermatophyta</taxon>
        <taxon>Magnoliopsida</taxon>
        <taxon>Liliopsida</taxon>
        <taxon>Poales</taxon>
        <taxon>Poaceae</taxon>
        <taxon>PACMAD clade</taxon>
        <taxon>Panicoideae</taxon>
        <taxon>Panicodae</taxon>
        <taxon>Paniceae</taxon>
        <taxon>Anthephorinae</taxon>
        <taxon>Digitaria</taxon>
    </lineage>
</organism>
<reference evidence="14" key="1">
    <citation type="submission" date="2020-07" db="EMBL/GenBank/DDBJ databases">
        <title>Genome sequence and genetic diversity analysis of an under-domesticated orphan crop, white fonio (Digitaria exilis).</title>
        <authorList>
            <person name="Bennetzen J.L."/>
            <person name="Chen S."/>
            <person name="Ma X."/>
            <person name="Wang X."/>
            <person name="Yssel A.E.J."/>
            <person name="Chaluvadi S.R."/>
            <person name="Johnson M."/>
            <person name="Gangashetty P."/>
            <person name="Hamidou F."/>
            <person name="Sanogo M.D."/>
            <person name="Zwaenepoel A."/>
            <person name="Wallace J."/>
            <person name="Van De Peer Y."/>
            <person name="Van Deynze A."/>
        </authorList>
    </citation>
    <scope>NUCLEOTIDE SEQUENCE</scope>
    <source>
        <tissue evidence="14">Leaves</tissue>
    </source>
</reference>
<proteinExistence type="inferred from homology"/>
<keyword evidence="5" id="KW-0479">Metal-binding</keyword>
<keyword evidence="6 12" id="KW-0378">Hydrolase</keyword>
<gene>
    <name evidence="14" type="ORF">HU200_037115</name>
</gene>
<protein>
    <recommendedName>
        <fullName evidence="4">protein-serine/threonine phosphatase</fullName>
        <ecNumber evidence="4">3.1.3.16</ecNumber>
    </recommendedName>
</protein>
<keyword evidence="7" id="KW-0460">Magnesium</keyword>
<evidence type="ECO:0000256" key="11">
    <source>
        <dbReference type="ARBA" id="ARBA00048336"/>
    </source>
</evidence>
<evidence type="ECO:0000256" key="12">
    <source>
        <dbReference type="RuleBase" id="RU003465"/>
    </source>
</evidence>
<dbReference type="Pfam" id="PF00481">
    <property type="entry name" value="PP2C"/>
    <property type="match status" value="1"/>
</dbReference>
<dbReference type="SUPFAM" id="SSF81606">
    <property type="entry name" value="PP2C-like"/>
    <property type="match status" value="1"/>
</dbReference>
<dbReference type="GO" id="GO:0046872">
    <property type="term" value="F:metal ion binding"/>
    <property type="evidence" value="ECO:0007669"/>
    <property type="project" value="UniProtKB-KW"/>
</dbReference>
<comment type="caution">
    <text evidence="14">The sequence shown here is derived from an EMBL/GenBank/DDBJ whole genome shotgun (WGS) entry which is preliminary data.</text>
</comment>
<dbReference type="PROSITE" id="PS51746">
    <property type="entry name" value="PPM_2"/>
    <property type="match status" value="1"/>
</dbReference>
<dbReference type="CDD" id="cd00143">
    <property type="entry name" value="PP2Cc"/>
    <property type="match status" value="1"/>
</dbReference>
<evidence type="ECO:0000256" key="6">
    <source>
        <dbReference type="ARBA" id="ARBA00022801"/>
    </source>
</evidence>
<dbReference type="EC" id="3.1.3.16" evidence="4"/>
<dbReference type="AlphaFoldDB" id="A0A835EJT0"/>
<keyword evidence="15" id="KW-1185">Reference proteome</keyword>
<comment type="cofactor">
    <cofactor evidence="1">
        <name>Mn(2+)</name>
        <dbReference type="ChEBI" id="CHEBI:29035"/>
    </cofactor>
</comment>